<gene>
    <name evidence="1" type="ORF">BKD89_02920</name>
</gene>
<name>A0A3G3IGA5_9ARCH</name>
<dbReference type="EMBL" id="CP017686">
    <property type="protein sequence ID" value="AYQ54759.1"/>
    <property type="molecule type" value="Genomic_DNA"/>
</dbReference>
<dbReference type="RefSeq" id="WP_015504483.1">
    <property type="nucleotide sequence ID" value="NZ_CAYARL010000033.1"/>
</dbReference>
<protein>
    <submittedName>
        <fullName evidence="1">Uncharacterized protein</fullName>
    </submittedName>
</protein>
<dbReference type="Proteomes" id="UP000273278">
    <property type="component" value="Chromosome"/>
</dbReference>
<organism evidence="1 2">
    <name type="scientific">Methanomethylophilus alvi</name>
    <dbReference type="NCBI Taxonomy" id="1291540"/>
    <lineage>
        <taxon>Archaea</taxon>
        <taxon>Methanobacteriati</taxon>
        <taxon>Thermoplasmatota</taxon>
        <taxon>Thermoplasmata</taxon>
        <taxon>Methanomassiliicoccales</taxon>
        <taxon>Methanomethylophilaceae</taxon>
        <taxon>Methanomethylophilus</taxon>
    </lineage>
</organism>
<evidence type="ECO:0000313" key="1">
    <source>
        <dbReference type="EMBL" id="AYQ54759.1"/>
    </source>
</evidence>
<evidence type="ECO:0000313" key="2">
    <source>
        <dbReference type="Proteomes" id="UP000273278"/>
    </source>
</evidence>
<reference evidence="1 2" key="1">
    <citation type="submission" date="2016-10" db="EMBL/GenBank/DDBJ databases">
        <title>Complete genome of the TMA-utilizing, human hosted archaeon Methanomethylophilus alvus Gen. nov, sp. nov., strain Mx-05, derived from a pure culture.</title>
        <authorList>
            <person name="Brugere J.-F."/>
            <person name="Ben Hania W."/>
            <person name="Chaudhary P.P."/>
            <person name="Gaci N."/>
            <person name="Borrel G."/>
            <person name="Cao Van Tuat L."/>
            <person name="Fardeau M.-L."/>
            <person name="Harris H.M.B."/>
            <person name="O'Toole P.W."/>
            <person name="Ollivier B."/>
        </authorList>
    </citation>
    <scope>NUCLEOTIDE SEQUENCE [LARGE SCALE GENOMIC DNA]</scope>
    <source>
        <strain evidence="1 2">Mx-05</strain>
    </source>
</reference>
<proteinExistence type="predicted"/>
<dbReference type="AlphaFoldDB" id="A0A3G3IGA5"/>
<accession>A0A3G3IGA5</accession>
<dbReference type="OMA" id="MEEYMEH"/>
<dbReference type="GeneID" id="41321386"/>
<sequence>MAQVDIVYYHSGEPVPPAGTEIRRKSIKEMEEYMEHLVMEMKFAGVSTKFESVQRDGKNDVVVNGRTAAQILDGLEIRKPELQGDAEVYPIIKFERAPEDWNTDFIEDISDILMKNVLSKAFADSEKLRIKELRTQMDQE</sequence>